<keyword evidence="4" id="KW-1185">Reference proteome</keyword>
<keyword evidence="2" id="KW-0472">Membrane</keyword>
<feature type="transmembrane region" description="Helical" evidence="2">
    <location>
        <begin position="192"/>
        <end position="209"/>
    </location>
</feature>
<dbReference type="KEGG" id="bpg:Bathy02g03640"/>
<name>K8F0D0_9CHLO</name>
<reference evidence="3 4" key="1">
    <citation type="submission" date="2011-10" db="EMBL/GenBank/DDBJ databases">
        <authorList>
            <person name="Genoscope - CEA"/>
        </authorList>
    </citation>
    <scope>NUCLEOTIDE SEQUENCE [LARGE SCALE GENOMIC DNA]</scope>
    <source>
        <strain evidence="3 4">RCC 1105</strain>
    </source>
</reference>
<evidence type="ECO:0008006" key="5">
    <source>
        <dbReference type="Google" id="ProtNLM"/>
    </source>
</evidence>
<feature type="transmembrane region" description="Helical" evidence="2">
    <location>
        <begin position="153"/>
        <end position="172"/>
    </location>
</feature>
<evidence type="ECO:0000313" key="4">
    <source>
        <dbReference type="Proteomes" id="UP000198341"/>
    </source>
</evidence>
<dbReference type="OrthoDB" id="196633at2759"/>
<evidence type="ECO:0000256" key="2">
    <source>
        <dbReference type="SAM" id="Phobius"/>
    </source>
</evidence>
<sequence length="526" mass="56429">MAACVPVQYQSAFHGSLSGNPIGLERRKKNNNNESRRIRRRGETFIKPVVAVAASRVVSSSFELRERATFAFTTSTHQSAVSASAAAAVVGRRRRGGGRMKRKTEAFVDPWGVTDAEYTTLEANLFAASLFPYLFFLFFLGKPETAFPKRALFGFKFLLVFVFATIPAGIYAKVHYSDILANVDWLHGGAESLLTITNLLIVLGMREGLRDAEREAKEKREKDLTTTATTTLRSVDSVVVNSENSTGKSMGDARSENDDGGSTDNRININSTFSLAGLTLLVVGAAALVSSSSPDAVAATTDSIADVADGSVVSSLIASAKHGEPGNALSLPTWVIHASSLIEWLVAMSLIWNYADVKKRPSYKGLTWGMVTSHASGLAACTFHVFYNSPALNSVVALQAGLTCIGNATMGIAAYRMYQEGKRLGISSDDADDADAVSVLAGTKALQTPSAGTSFLETDDAFLLLKLALVSTLVSALVKWGSLFVDFPFEPSVLLAYSMIVFPTILNMNAWKKLSDDPTKKADSLL</sequence>
<organism evidence="3 4">
    <name type="scientific">Bathycoccus prasinos</name>
    <dbReference type="NCBI Taxonomy" id="41875"/>
    <lineage>
        <taxon>Eukaryota</taxon>
        <taxon>Viridiplantae</taxon>
        <taxon>Chlorophyta</taxon>
        <taxon>Mamiellophyceae</taxon>
        <taxon>Mamiellales</taxon>
        <taxon>Bathycoccaceae</taxon>
        <taxon>Bathycoccus</taxon>
    </lineage>
</organism>
<keyword evidence="2" id="KW-0812">Transmembrane</keyword>
<keyword evidence="2" id="KW-1133">Transmembrane helix</keyword>
<dbReference type="PANTHER" id="PTHR35473">
    <property type="entry name" value="1-ACYL-SN-GLYCEROL-3-PHOSPHATE ACYLTRANSFERASE"/>
    <property type="match status" value="1"/>
</dbReference>
<dbReference type="eggNOG" id="KOG2445">
    <property type="taxonomic scope" value="Eukaryota"/>
</dbReference>
<dbReference type="AlphaFoldDB" id="K8F0D0"/>
<proteinExistence type="predicted"/>
<dbReference type="RefSeq" id="XP_007514713.1">
    <property type="nucleotide sequence ID" value="XM_007514651.1"/>
</dbReference>
<dbReference type="Pfam" id="PF12159">
    <property type="entry name" value="DUF3593"/>
    <property type="match status" value="1"/>
</dbReference>
<evidence type="ECO:0000256" key="1">
    <source>
        <dbReference type="SAM" id="MobiDB-lite"/>
    </source>
</evidence>
<feature type="transmembrane region" description="Helical" evidence="2">
    <location>
        <begin position="272"/>
        <end position="290"/>
    </location>
</feature>
<protein>
    <recommendedName>
        <fullName evidence="5">Ycf49-like protein</fullName>
    </recommendedName>
</protein>
<gene>
    <name evidence="3" type="ORF">Bathy02g03640</name>
</gene>
<dbReference type="EMBL" id="FO082277">
    <property type="protein sequence ID" value="CCO14953.1"/>
    <property type="molecule type" value="Genomic_DNA"/>
</dbReference>
<feature type="region of interest" description="Disordered" evidence="1">
    <location>
        <begin position="241"/>
        <end position="264"/>
    </location>
</feature>
<feature type="transmembrane region" description="Helical" evidence="2">
    <location>
        <begin position="366"/>
        <end position="386"/>
    </location>
</feature>
<feature type="transmembrane region" description="Helical" evidence="2">
    <location>
        <begin position="334"/>
        <end position="354"/>
    </location>
</feature>
<accession>K8F0D0</accession>
<dbReference type="Pfam" id="PF10693">
    <property type="entry name" value="DUF2499"/>
    <property type="match status" value="1"/>
</dbReference>
<feature type="transmembrane region" description="Helical" evidence="2">
    <location>
        <begin position="123"/>
        <end position="141"/>
    </location>
</feature>
<dbReference type="PANTHER" id="PTHR35473:SF3">
    <property type="entry name" value="1-ACYL-SN-GLYCEROL-3-PHOSPHATE ACYLTRANSFERASE"/>
    <property type="match status" value="1"/>
</dbReference>
<feature type="transmembrane region" description="Helical" evidence="2">
    <location>
        <begin position="463"/>
        <end position="482"/>
    </location>
</feature>
<feature type="transmembrane region" description="Helical" evidence="2">
    <location>
        <begin position="494"/>
        <end position="511"/>
    </location>
</feature>
<dbReference type="InterPro" id="IPR021995">
    <property type="entry name" value="DUF3593"/>
</dbReference>
<dbReference type="Proteomes" id="UP000198341">
    <property type="component" value="Chromosome 2"/>
</dbReference>
<dbReference type="InterPro" id="IPR019634">
    <property type="entry name" value="Uncharacterised_Ycf49"/>
</dbReference>
<dbReference type="GeneID" id="19017477"/>
<feature type="transmembrane region" description="Helical" evidence="2">
    <location>
        <begin position="392"/>
        <end position="415"/>
    </location>
</feature>
<evidence type="ECO:0000313" key="3">
    <source>
        <dbReference type="EMBL" id="CCO14953.1"/>
    </source>
</evidence>